<organism evidence="6">
    <name type="scientific">Paraconexibacter sp. AEG42_29</name>
    <dbReference type="NCBI Taxonomy" id="2997339"/>
    <lineage>
        <taxon>Bacteria</taxon>
        <taxon>Bacillati</taxon>
        <taxon>Actinomycetota</taxon>
        <taxon>Thermoleophilia</taxon>
        <taxon>Solirubrobacterales</taxon>
        <taxon>Paraconexibacteraceae</taxon>
        <taxon>Paraconexibacter</taxon>
    </lineage>
</organism>
<feature type="domain" description="Peptidase M24" evidence="4">
    <location>
        <begin position="143"/>
        <end position="345"/>
    </location>
</feature>
<dbReference type="InterPro" id="IPR036005">
    <property type="entry name" value="Creatinase/aminopeptidase-like"/>
</dbReference>
<accession>A0AAU7AXL4</accession>
<keyword evidence="1 3" id="KW-0479">Metal-binding</keyword>
<evidence type="ECO:0000313" key="6">
    <source>
        <dbReference type="EMBL" id="XAY06208.1"/>
    </source>
</evidence>
<dbReference type="KEGG" id="parq:DSM112329_03072"/>
<dbReference type="PROSITE" id="PS00491">
    <property type="entry name" value="PROLINE_PEPTIDASE"/>
    <property type="match status" value="1"/>
</dbReference>
<reference evidence="6" key="1">
    <citation type="submission" date="2022-12" db="EMBL/GenBank/DDBJ databases">
        <title>Paraconexibacter alkalitolerans sp. nov. and Baekduia alba sp. nov., isolated from soil and emended description of the genera Paraconexibacter (Chun et al., 2020) and Baekduia (An et al., 2020).</title>
        <authorList>
            <person name="Vieira S."/>
            <person name="Huber K.J."/>
            <person name="Geppert A."/>
            <person name="Wolf J."/>
            <person name="Neumann-Schaal M."/>
            <person name="Muesken M."/>
            <person name="Overmann J."/>
        </authorList>
    </citation>
    <scope>NUCLEOTIDE SEQUENCE</scope>
    <source>
        <strain evidence="6">AEG42_29</strain>
    </source>
</reference>
<feature type="domain" description="Creatinase N-terminal" evidence="5">
    <location>
        <begin position="10"/>
        <end position="135"/>
    </location>
</feature>
<dbReference type="Gene3D" id="3.90.230.10">
    <property type="entry name" value="Creatinase/methionine aminopeptidase superfamily"/>
    <property type="match status" value="1"/>
</dbReference>
<keyword evidence="6" id="KW-0645">Protease</keyword>
<evidence type="ECO:0000256" key="2">
    <source>
        <dbReference type="ARBA" id="ARBA00022801"/>
    </source>
</evidence>
<name>A0AAU7AXL4_9ACTN</name>
<keyword evidence="2 6" id="KW-0378">Hydrolase</keyword>
<keyword evidence="6" id="KW-0031">Aminopeptidase</keyword>
<dbReference type="InterPro" id="IPR050659">
    <property type="entry name" value="Peptidase_M24B"/>
</dbReference>
<evidence type="ECO:0000256" key="1">
    <source>
        <dbReference type="ARBA" id="ARBA00022723"/>
    </source>
</evidence>
<evidence type="ECO:0000256" key="3">
    <source>
        <dbReference type="RuleBase" id="RU000590"/>
    </source>
</evidence>
<dbReference type="InterPro" id="IPR000994">
    <property type="entry name" value="Pept_M24"/>
</dbReference>
<dbReference type="RefSeq" id="WP_354697445.1">
    <property type="nucleotide sequence ID" value="NZ_CP114014.1"/>
</dbReference>
<dbReference type="Pfam" id="PF00557">
    <property type="entry name" value="Peptidase_M24"/>
    <property type="match status" value="1"/>
</dbReference>
<dbReference type="EC" id="3.4.11.-" evidence="6"/>
<dbReference type="PANTHER" id="PTHR46112:SF8">
    <property type="entry name" value="CYTOPLASMIC PEPTIDASE PEPQ-RELATED"/>
    <property type="match status" value="1"/>
</dbReference>
<dbReference type="SUPFAM" id="SSF53092">
    <property type="entry name" value="Creatinase/prolidase N-terminal domain"/>
    <property type="match status" value="1"/>
</dbReference>
<dbReference type="EMBL" id="CP114014">
    <property type="protein sequence ID" value="XAY06208.1"/>
    <property type="molecule type" value="Genomic_DNA"/>
</dbReference>
<evidence type="ECO:0000259" key="4">
    <source>
        <dbReference type="Pfam" id="PF00557"/>
    </source>
</evidence>
<gene>
    <name evidence="6" type="primary">ypdF</name>
    <name evidence="6" type="ORF">DSM112329_03072</name>
</gene>
<evidence type="ECO:0000259" key="5">
    <source>
        <dbReference type="Pfam" id="PF01321"/>
    </source>
</evidence>
<sequence length="362" mass="37800">MSTTKTDMDRAQRTADLLDDAGADALLVTGPVNVRWLTGFTGSSGSAVIGAGDLRAFLTDFRYLTQSAEQLDAGWDRRIVPDLAAAVPPLLDGVTRLGFDDAAVTVKEHARLQELVGDDVELVPCAGLVEGLRAVKDDAEKGRLKAAALLADAALTEVIGRGLVGRTERDVGLDLEFTMRKMGAEAVSFSPIIAAGPHGALPHASPRDVEIPAGTLVVIDWGAQLDGYASDCTRTYATGELDPRDREIYDLVLEAQLAALAAVKPGPTGKEVDAVARGIIDGAGHAEHFGHGLGHGVGMEVHEGPRLSKLGTVALVPGHVVTVEPGVYVPGAVGVRIEDLVIVTEDGHEVLNGLTKDLTVVG</sequence>
<protein>
    <submittedName>
        <fullName evidence="6">Aminopeptidase YpdF</fullName>
        <ecNumber evidence="6">3.4.11.-</ecNumber>
    </submittedName>
</protein>
<comment type="similarity">
    <text evidence="3">Belongs to the peptidase M24B family.</text>
</comment>
<dbReference type="PANTHER" id="PTHR46112">
    <property type="entry name" value="AMINOPEPTIDASE"/>
    <property type="match status" value="1"/>
</dbReference>
<dbReference type="InterPro" id="IPR000587">
    <property type="entry name" value="Creatinase_N"/>
</dbReference>
<dbReference type="InterPro" id="IPR029149">
    <property type="entry name" value="Creatin/AminoP/Spt16_N"/>
</dbReference>
<dbReference type="Pfam" id="PF01321">
    <property type="entry name" value="Creatinase_N"/>
    <property type="match status" value="1"/>
</dbReference>
<dbReference type="Gene3D" id="3.40.350.10">
    <property type="entry name" value="Creatinase/prolidase N-terminal domain"/>
    <property type="match status" value="1"/>
</dbReference>
<dbReference type="GO" id="GO:0004177">
    <property type="term" value="F:aminopeptidase activity"/>
    <property type="evidence" value="ECO:0007669"/>
    <property type="project" value="UniProtKB-KW"/>
</dbReference>
<dbReference type="AlphaFoldDB" id="A0AAU7AXL4"/>
<dbReference type="InterPro" id="IPR001131">
    <property type="entry name" value="Peptidase_M24B_aminopep-P_CS"/>
</dbReference>
<dbReference type="GO" id="GO:0046872">
    <property type="term" value="F:metal ion binding"/>
    <property type="evidence" value="ECO:0007669"/>
    <property type="project" value="UniProtKB-KW"/>
</dbReference>
<proteinExistence type="inferred from homology"/>
<dbReference type="SUPFAM" id="SSF55920">
    <property type="entry name" value="Creatinase/aminopeptidase"/>
    <property type="match status" value="1"/>
</dbReference>